<organism evidence="2 3">
    <name type="scientific">Cylindrobasidium torrendii FP15055 ss-10</name>
    <dbReference type="NCBI Taxonomy" id="1314674"/>
    <lineage>
        <taxon>Eukaryota</taxon>
        <taxon>Fungi</taxon>
        <taxon>Dikarya</taxon>
        <taxon>Basidiomycota</taxon>
        <taxon>Agaricomycotina</taxon>
        <taxon>Agaricomycetes</taxon>
        <taxon>Agaricomycetidae</taxon>
        <taxon>Agaricales</taxon>
        <taxon>Marasmiineae</taxon>
        <taxon>Physalacriaceae</taxon>
        <taxon>Cylindrobasidium</taxon>
    </lineage>
</organism>
<sequence length="186" mass="20434">MPHLRTSTYTLAVNDFFEEDLFTRHPLTGNISRHQYPYTTLPKFTLHVHPCIAALRAGIFAGLDPEQTPISNNLLAISRLHARCRTDIPPRPRPTKALSATSNTHMSASSSRHSTAPEALSSCAFCPSASLVSSAAARSYHSSCSHTARPQKRKTHTESTAAPARPSKLQRRELPMASVRSSKHAR</sequence>
<reference evidence="2 3" key="1">
    <citation type="journal article" date="2015" name="Fungal Genet. Biol.">
        <title>Evolution of novel wood decay mechanisms in Agaricales revealed by the genome sequences of Fistulina hepatica and Cylindrobasidium torrendii.</title>
        <authorList>
            <person name="Floudas D."/>
            <person name="Held B.W."/>
            <person name="Riley R."/>
            <person name="Nagy L.G."/>
            <person name="Koehler G."/>
            <person name="Ransdell A.S."/>
            <person name="Younus H."/>
            <person name="Chow J."/>
            <person name="Chiniquy J."/>
            <person name="Lipzen A."/>
            <person name="Tritt A."/>
            <person name="Sun H."/>
            <person name="Haridas S."/>
            <person name="LaButti K."/>
            <person name="Ohm R.A."/>
            <person name="Kues U."/>
            <person name="Blanchette R.A."/>
            <person name="Grigoriev I.V."/>
            <person name="Minto R.E."/>
            <person name="Hibbett D.S."/>
        </authorList>
    </citation>
    <scope>NUCLEOTIDE SEQUENCE [LARGE SCALE GENOMIC DNA]</scope>
    <source>
        <strain evidence="2 3">FP15055 ss-10</strain>
    </source>
</reference>
<dbReference type="OrthoDB" id="2962802at2759"/>
<dbReference type="EMBL" id="KN880501">
    <property type="protein sequence ID" value="KIY68505.1"/>
    <property type="molecule type" value="Genomic_DNA"/>
</dbReference>
<gene>
    <name evidence="2" type="ORF">CYLTODRAFT_259616</name>
</gene>
<dbReference type="Proteomes" id="UP000054007">
    <property type="component" value="Unassembled WGS sequence"/>
</dbReference>
<evidence type="ECO:0000313" key="3">
    <source>
        <dbReference type="Proteomes" id="UP000054007"/>
    </source>
</evidence>
<feature type="region of interest" description="Disordered" evidence="1">
    <location>
        <begin position="85"/>
        <end position="113"/>
    </location>
</feature>
<evidence type="ECO:0000313" key="2">
    <source>
        <dbReference type="EMBL" id="KIY68505.1"/>
    </source>
</evidence>
<name>A0A0D7BE91_9AGAR</name>
<feature type="compositionally biased region" description="Polar residues" evidence="1">
    <location>
        <begin position="98"/>
        <end position="113"/>
    </location>
</feature>
<protein>
    <submittedName>
        <fullName evidence="2">Uncharacterized protein</fullName>
    </submittedName>
</protein>
<evidence type="ECO:0000256" key="1">
    <source>
        <dbReference type="SAM" id="MobiDB-lite"/>
    </source>
</evidence>
<keyword evidence="3" id="KW-1185">Reference proteome</keyword>
<proteinExistence type="predicted"/>
<dbReference type="AlphaFoldDB" id="A0A0D7BE91"/>
<feature type="region of interest" description="Disordered" evidence="1">
    <location>
        <begin position="142"/>
        <end position="186"/>
    </location>
</feature>
<accession>A0A0D7BE91</accession>